<feature type="region of interest" description="Disordered" evidence="3">
    <location>
        <begin position="600"/>
        <end position="627"/>
    </location>
</feature>
<feature type="region of interest" description="Disordered" evidence="3">
    <location>
        <begin position="310"/>
        <end position="366"/>
    </location>
</feature>
<evidence type="ECO:0000256" key="3">
    <source>
        <dbReference type="SAM" id="MobiDB-lite"/>
    </source>
</evidence>
<feature type="region of interest" description="Disordered" evidence="3">
    <location>
        <begin position="185"/>
        <end position="272"/>
    </location>
</feature>
<evidence type="ECO:0000259" key="4">
    <source>
        <dbReference type="Pfam" id="PF09429"/>
    </source>
</evidence>
<name>A0A7R9A8J0_9CRUS</name>
<dbReference type="EMBL" id="LR901800">
    <property type="protein sequence ID" value="CAD7249422.1"/>
    <property type="molecule type" value="Genomic_DNA"/>
</dbReference>
<dbReference type="InterPro" id="IPR019007">
    <property type="entry name" value="Wbp11/ELF5/Saf1_N"/>
</dbReference>
<evidence type="ECO:0000313" key="5">
    <source>
        <dbReference type="EMBL" id="CAD7249422.1"/>
    </source>
</evidence>
<evidence type="ECO:0000256" key="1">
    <source>
        <dbReference type="ARBA" id="ARBA00004123"/>
    </source>
</evidence>
<feature type="compositionally biased region" description="Pro residues" evidence="3">
    <location>
        <begin position="192"/>
        <end position="201"/>
    </location>
</feature>
<dbReference type="GO" id="GO:0005681">
    <property type="term" value="C:spliceosomal complex"/>
    <property type="evidence" value="ECO:0007669"/>
    <property type="project" value="TreeGrafter"/>
</dbReference>
<dbReference type="EMBL" id="CAJPEV010002283">
    <property type="protein sequence ID" value="CAG0896391.1"/>
    <property type="molecule type" value="Genomic_DNA"/>
</dbReference>
<dbReference type="OrthoDB" id="10067323at2759"/>
<dbReference type="AlphaFoldDB" id="A0A7R9A8J0"/>
<dbReference type="GO" id="GO:0003676">
    <property type="term" value="F:nucleic acid binding"/>
    <property type="evidence" value="ECO:0007669"/>
    <property type="project" value="InterPro"/>
</dbReference>
<gene>
    <name evidence="5" type="ORF">DSTB1V02_LOCUS9219</name>
</gene>
<evidence type="ECO:0000256" key="2">
    <source>
        <dbReference type="ARBA" id="ARBA00023242"/>
    </source>
</evidence>
<organism evidence="5">
    <name type="scientific">Darwinula stevensoni</name>
    <dbReference type="NCBI Taxonomy" id="69355"/>
    <lineage>
        <taxon>Eukaryota</taxon>
        <taxon>Metazoa</taxon>
        <taxon>Ecdysozoa</taxon>
        <taxon>Arthropoda</taxon>
        <taxon>Crustacea</taxon>
        <taxon>Oligostraca</taxon>
        <taxon>Ostracoda</taxon>
        <taxon>Podocopa</taxon>
        <taxon>Podocopida</taxon>
        <taxon>Darwinulocopina</taxon>
        <taxon>Darwinuloidea</taxon>
        <taxon>Darwinulidae</taxon>
        <taxon>Darwinula</taxon>
    </lineage>
</organism>
<feature type="compositionally biased region" description="Pro residues" evidence="3">
    <location>
        <begin position="321"/>
        <end position="333"/>
    </location>
</feature>
<keyword evidence="2" id="KW-0539">Nucleus</keyword>
<feature type="domain" description="Wbp11/ELF5/Saf1 N-terminal" evidence="4">
    <location>
        <begin position="12"/>
        <end position="94"/>
    </location>
</feature>
<proteinExistence type="predicted"/>
<protein>
    <recommendedName>
        <fullName evidence="4">Wbp11/ELF5/Saf1 N-terminal domain-containing protein</fullName>
    </recommendedName>
</protein>
<feature type="region of interest" description="Disordered" evidence="3">
    <location>
        <begin position="1"/>
        <end position="37"/>
    </location>
</feature>
<dbReference type="InterPro" id="IPR036397">
    <property type="entry name" value="RNaseH_sf"/>
</dbReference>
<dbReference type="Proteomes" id="UP000677054">
    <property type="component" value="Unassembled WGS sequence"/>
</dbReference>
<reference evidence="5" key="1">
    <citation type="submission" date="2020-11" db="EMBL/GenBank/DDBJ databases">
        <authorList>
            <person name="Tran Van P."/>
        </authorList>
    </citation>
    <scope>NUCLEOTIDE SEQUENCE</scope>
</reference>
<accession>A0A7R9A8J0</accession>
<sequence length="645" mass="72698">MGRRSINTTKSGKYMNPTDQARKEARKRELKKNKKQRMMVRAAVLKNKDPHQIIADLESIDHMEFSVDHPPALNEKVLKEKRKKLCETLERIVKLYEKEDPERWAEIRRMEAEYEKKRLQMMQYHESVKFAQQVAVDEIPLPSVGMPMPMPAQIPLPPVAADVPHIPFPPGPGILKRTGEKALGEERYKEPPGVPSGPPPILSDAEEGGEESWSQLDDQDAYEGETEVNPPVPGEERQKRRKIRFADEKREGRDEGEGENEGDKAIPPSSIQQKMLTMAGQDIDEFMKEMEAVHRERQAKKDAELRSRLSRVGETPGHGHIPPPPPPSIPPPGMMFRSLPPTGLRLPPGPPPVPTRMRLPPGPPPGLPPPRLVQHPQSVTATVSGSNPNVLSAAPRLIKRTEGEMKTSGPTIEAKPQLRLHLVLQLQMTDVAKYHDFAFQPLAWLEVDVQWFSNDLWTSEAHFNLSDVNPKNCICSSITNPYATVQQPLHDSKVMVWHGFTFGFILEPYFFVKANETGQKMVTIIAPLYHDLPMTKAISELHDCGVIEQITFMQYNALPNIATHSKQIGDSQQNLSAEVTKLVPTALRVKREDKFGLTRQRTLPSSLRGDRELRAGERRSSTSMKSLGSKDDAYVQFMKEMEGLM</sequence>
<dbReference type="PANTHER" id="PTHR13361:SF1">
    <property type="entry name" value="WW DOMAIN-BINDING PROTEIN 11"/>
    <property type="match status" value="1"/>
</dbReference>
<feature type="compositionally biased region" description="Basic and acidic residues" evidence="3">
    <location>
        <begin position="234"/>
        <end position="255"/>
    </location>
</feature>
<dbReference type="Gene3D" id="3.30.420.10">
    <property type="entry name" value="Ribonuclease H-like superfamily/Ribonuclease H"/>
    <property type="match status" value="1"/>
</dbReference>
<feature type="compositionally biased region" description="Acidic residues" evidence="3">
    <location>
        <begin position="217"/>
        <end position="226"/>
    </location>
</feature>
<feature type="compositionally biased region" description="Polar residues" evidence="3">
    <location>
        <begin position="1"/>
        <end position="11"/>
    </location>
</feature>
<feature type="compositionally biased region" description="Basic residues" evidence="3">
    <location>
        <begin position="28"/>
        <end position="37"/>
    </location>
</feature>
<feature type="compositionally biased region" description="Basic and acidic residues" evidence="3">
    <location>
        <begin position="608"/>
        <end position="620"/>
    </location>
</feature>
<keyword evidence="6" id="KW-1185">Reference proteome</keyword>
<dbReference type="Pfam" id="PF09429">
    <property type="entry name" value="Wbp11"/>
    <property type="match status" value="1"/>
</dbReference>
<feature type="compositionally biased region" description="Pro residues" evidence="3">
    <location>
        <begin position="347"/>
        <end position="366"/>
    </location>
</feature>
<evidence type="ECO:0000313" key="6">
    <source>
        <dbReference type="Proteomes" id="UP000677054"/>
    </source>
</evidence>
<dbReference type="PANTHER" id="PTHR13361">
    <property type="entry name" value="WW DOMAIN-BINDING PROTEIN 11"/>
    <property type="match status" value="1"/>
</dbReference>
<dbReference type="GO" id="GO:0006396">
    <property type="term" value="P:RNA processing"/>
    <property type="evidence" value="ECO:0007669"/>
    <property type="project" value="InterPro"/>
</dbReference>
<comment type="subcellular location">
    <subcellularLocation>
        <location evidence="1">Nucleus</location>
    </subcellularLocation>
</comment>